<evidence type="ECO:0000313" key="1">
    <source>
        <dbReference type="EMBL" id="SHH66114.1"/>
    </source>
</evidence>
<reference evidence="1 2" key="1">
    <citation type="submission" date="2016-11" db="EMBL/GenBank/DDBJ databases">
        <authorList>
            <person name="Jaros S."/>
            <person name="Januszkiewicz K."/>
            <person name="Wedrychowicz H."/>
        </authorList>
    </citation>
    <scope>NUCLEOTIDE SEQUENCE [LARGE SCALE GENOMIC DNA]</scope>
    <source>
        <strain evidence="1 2">CECT 7868</strain>
    </source>
</reference>
<dbReference type="EMBL" id="FQXZ01000004">
    <property type="protein sequence ID" value="SHH66114.1"/>
    <property type="molecule type" value="Genomic_DNA"/>
</dbReference>
<protein>
    <submittedName>
        <fullName evidence="1">Uncharacterized protein</fullName>
    </submittedName>
</protein>
<keyword evidence="2" id="KW-1185">Reference proteome</keyword>
<evidence type="ECO:0000313" key="2">
    <source>
        <dbReference type="Proteomes" id="UP000184608"/>
    </source>
</evidence>
<proteinExistence type="predicted"/>
<name>A0A1M5UT53_9VIBR</name>
<organism evidence="1 2">
    <name type="scientific">Vibrio aerogenes CECT 7868</name>
    <dbReference type="NCBI Taxonomy" id="1216006"/>
    <lineage>
        <taxon>Bacteria</taxon>
        <taxon>Pseudomonadati</taxon>
        <taxon>Pseudomonadota</taxon>
        <taxon>Gammaproteobacteria</taxon>
        <taxon>Vibrionales</taxon>
        <taxon>Vibrionaceae</taxon>
        <taxon>Vibrio</taxon>
    </lineage>
</organism>
<dbReference type="Proteomes" id="UP000184608">
    <property type="component" value="Unassembled WGS sequence"/>
</dbReference>
<sequence>MAVLSGLRNQTHSDQKISGIGINRLKKLKISKKLKNTCPELFVAGRLLANRSVRIQSGLYAGSPILYRLFFSGFLLSFPGGRLKRRCFFGFFFFI</sequence>
<gene>
    <name evidence="1" type="ORF">VA7868_00165</name>
</gene>
<accession>A0A1M5UT53</accession>
<dbReference type="AlphaFoldDB" id="A0A1M5UT53"/>